<proteinExistence type="predicted"/>
<keyword evidence="1" id="KW-1133">Transmembrane helix</keyword>
<organism evidence="3 4">
    <name type="scientific">Marinobacterium lutimaris</name>
    <dbReference type="NCBI Taxonomy" id="568106"/>
    <lineage>
        <taxon>Bacteria</taxon>
        <taxon>Pseudomonadati</taxon>
        <taxon>Pseudomonadota</taxon>
        <taxon>Gammaproteobacteria</taxon>
        <taxon>Oceanospirillales</taxon>
        <taxon>Oceanospirillaceae</taxon>
        <taxon>Marinobacterium</taxon>
    </lineage>
</organism>
<dbReference type="Proteomes" id="UP000236745">
    <property type="component" value="Unassembled WGS sequence"/>
</dbReference>
<feature type="signal peptide" evidence="2">
    <location>
        <begin position="1"/>
        <end position="22"/>
    </location>
</feature>
<dbReference type="OrthoDB" id="9808870at2"/>
<keyword evidence="1" id="KW-0472">Membrane</keyword>
<name>A0A1H5VUH3_9GAMM</name>
<keyword evidence="2" id="KW-0732">Signal</keyword>
<dbReference type="AlphaFoldDB" id="A0A1H5VUH3"/>
<feature type="transmembrane region" description="Helical" evidence="1">
    <location>
        <begin position="240"/>
        <end position="261"/>
    </location>
</feature>
<evidence type="ECO:0000256" key="2">
    <source>
        <dbReference type="SAM" id="SignalP"/>
    </source>
</evidence>
<feature type="chain" id="PRO_5009287606" evidence="2">
    <location>
        <begin position="23"/>
        <end position="333"/>
    </location>
</feature>
<feature type="transmembrane region" description="Helical" evidence="1">
    <location>
        <begin position="210"/>
        <end position="228"/>
    </location>
</feature>
<evidence type="ECO:0000256" key="1">
    <source>
        <dbReference type="SAM" id="Phobius"/>
    </source>
</evidence>
<protein>
    <submittedName>
        <fullName evidence="3">HupE / UreJ protein</fullName>
    </submittedName>
</protein>
<dbReference type="EMBL" id="FNVQ01000001">
    <property type="protein sequence ID" value="SEF90880.1"/>
    <property type="molecule type" value="Genomic_DNA"/>
</dbReference>
<keyword evidence="1" id="KW-0812">Transmembrane</keyword>
<gene>
    <name evidence="3" type="ORF">SAMN05444390_101846</name>
</gene>
<feature type="transmembrane region" description="Helical" evidence="1">
    <location>
        <begin position="152"/>
        <end position="176"/>
    </location>
</feature>
<dbReference type="RefSeq" id="WP_104001801.1">
    <property type="nucleotide sequence ID" value="NZ_FNVQ01000001.1"/>
</dbReference>
<accession>A0A1H5VUH3</accession>
<sequence>MLNTVYKLLSCLLLIPATLLLAATAQAHDARPLYVQVTELNKPALESKSAGAHQYLLKLQVPPSVESGNRPFITLPDNCSHERFGLVIQLSCTSSLAGKTLEIHYPQFNPSITTLIRASFSSGASYQTLLSPSENRWEIPTEQSTAQVISDYTVLGVEHILIGWDHLLFLFCLLLISGTFKRTLITLSGFTLSHSLTLVMTTLGVIQLPIAPVEAVIALSILFLAAEVMRDRRHTLAWRYPVGVSVLFGLIHGFGFASVLQDIGLPQTELTTALLFFNIGVEIGQVMFVSAVMLVLFLLRSWRPFPDGKFQQLMLYGTGSLAAFWTIERIAGF</sequence>
<evidence type="ECO:0000313" key="3">
    <source>
        <dbReference type="EMBL" id="SEF90880.1"/>
    </source>
</evidence>
<reference evidence="3 4" key="1">
    <citation type="submission" date="2016-10" db="EMBL/GenBank/DDBJ databases">
        <authorList>
            <person name="de Groot N.N."/>
        </authorList>
    </citation>
    <scope>NUCLEOTIDE SEQUENCE [LARGE SCALE GENOMIC DNA]</scope>
    <source>
        <strain evidence="3 4">DSM 22012</strain>
    </source>
</reference>
<feature type="transmembrane region" description="Helical" evidence="1">
    <location>
        <begin position="273"/>
        <end position="299"/>
    </location>
</feature>
<dbReference type="Pfam" id="PF13795">
    <property type="entry name" value="HupE_UreJ_2"/>
    <property type="match status" value="1"/>
</dbReference>
<keyword evidence="4" id="KW-1185">Reference proteome</keyword>
<feature type="transmembrane region" description="Helical" evidence="1">
    <location>
        <begin position="183"/>
        <end position="204"/>
    </location>
</feature>
<evidence type="ECO:0000313" key="4">
    <source>
        <dbReference type="Proteomes" id="UP000236745"/>
    </source>
</evidence>
<dbReference type="InterPro" id="IPR032809">
    <property type="entry name" value="Put_HupE_UreJ"/>
</dbReference>